<dbReference type="EMBL" id="BAAAUV010000030">
    <property type="protein sequence ID" value="GAA3236384.1"/>
    <property type="molecule type" value="Genomic_DNA"/>
</dbReference>
<feature type="domain" description="PucR C-terminal helix-turn-helix" evidence="1">
    <location>
        <begin position="307"/>
        <end position="365"/>
    </location>
</feature>
<dbReference type="InterPro" id="IPR025736">
    <property type="entry name" value="PucR_C-HTH_dom"/>
</dbReference>
<reference evidence="4" key="1">
    <citation type="journal article" date="2019" name="Int. J. Syst. Evol. Microbiol.">
        <title>The Global Catalogue of Microorganisms (GCM) 10K type strain sequencing project: providing services to taxonomists for standard genome sequencing and annotation.</title>
        <authorList>
            <consortium name="The Broad Institute Genomics Platform"/>
            <consortium name="The Broad Institute Genome Sequencing Center for Infectious Disease"/>
            <person name="Wu L."/>
            <person name="Ma J."/>
        </authorList>
    </citation>
    <scope>NUCLEOTIDE SEQUENCE [LARGE SCALE GENOMIC DNA]</scope>
    <source>
        <strain evidence="4">JCM 9377</strain>
    </source>
</reference>
<dbReference type="PANTHER" id="PTHR33744">
    <property type="entry name" value="CARBOHYDRATE DIACID REGULATOR"/>
    <property type="match status" value="1"/>
</dbReference>
<dbReference type="Pfam" id="PF14361">
    <property type="entry name" value="RsbRD_N"/>
    <property type="match status" value="1"/>
</dbReference>
<evidence type="ECO:0000259" key="1">
    <source>
        <dbReference type="Pfam" id="PF13556"/>
    </source>
</evidence>
<dbReference type="InterPro" id="IPR042070">
    <property type="entry name" value="PucR_C-HTH_sf"/>
</dbReference>
<dbReference type="PANTHER" id="PTHR33744:SF1">
    <property type="entry name" value="DNA-BINDING TRANSCRIPTIONAL ACTIVATOR ADER"/>
    <property type="match status" value="1"/>
</dbReference>
<evidence type="ECO:0000259" key="2">
    <source>
        <dbReference type="Pfam" id="PF14361"/>
    </source>
</evidence>
<dbReference type="Gene3D" id="1.10.10.2840">
    <property type="entry name" value="PucR C-terminal helix-turn-helix domain"/>
    <property type="match status" value="1"/>
</dbReference>
<dbReference type="InterPro" id="IPR025751">
    <property type="entry name" value="RsbRD_N_dom"/>
</dbReference>
<dbReference type="RefSeq" id="WP_344837334.1">
    <property type="nucleotide sequence ID" value="NZ_BAAAUV010000030.1"/>
</dbReference>
<keyword evidence="4" id="KW-1185">Reference proteome</keyword>
<gene>
    <name evidence="3" type="ORF">GCM10010468_70620</name>
</gene>
<dbReference type="InterPro" id="IPR051448">
    <property type="entry name" value="CdaR-like_regulators"/>
</dbReference>
<protein>
    <submittedName>
        <fullName evidence="3">Helix-turn-helix domain-containing protein</fullName>
    </submittedName>
</protein>
<sequence>MTDTLIRSRALTSLESTAPEIADAAVDQAALTWTVPPGLRHALREAISGLLDPAPHGGAWALALFQRMGARSANDGIPLSDVHRCQQAATGTAVELLIRRLLEAGAPADPHAVGRLMQRVLDVAADLKEATTTGYLAASNAEPPAHHRKLLELLLRPGVDPARLRRTADQARWPLPRGLAAVALCTSPGSATLRVPPDVLAHPSRHFLILPDPDGPGRRELFGKMLDGRPAAIGPTVGPLQAPVSLRIARQTLDLAGSGAVTVDLPVRSMDHVPDLAIMGDPELTRRLAERRLAPIADQPRRKRAVLLHTLLASFECCFATPVVADRLHVHTQTVRYRVRQLEAIFGPSLHDPDQALDYMLALRAWVLMSSPAGTGLWQS</sequence>
<evidence type="ECO:0000313" key="4">
    <source>
        <dbReference type="Proteomes" id="UP001501237"/>
    </source>
</evidence>
<organism evidence="3 4">
    <name type="scientific">Actinocorallia longicatena</name>
    <dbReference type="NCBI Taxonomy" id="111803"/>
    <lineage>
        <taxon>Bacteria</taxon>
        <taxon>Bacillati</taxon>
        <taxon>Actinomycetota</taxon>
        <taxon>Actinomycetes</taxon>
        <taxon>Streptosporangiales</taxon>
        <taxon>Thermomonosporaceae</taxon>
        <taxon>Actinocorallia</taxon>
    </lineage>
</organism>
<evidence type="ECO:0000313" key="3">
    <source>
        <dbReference type="EMBL" id="GAA3236384.1"/>
    </source>
</evidence>
<feature type="domain" description="RsbT co-antagonist protein RsbRD N-terminal" evidence="2">
    <location>
        <begin position="17"/>
        <end position="139"/>
    </location>
</feature>
<comment type="caution">
    <text evidence="3">The sequence shown here is derived from an EMBL/GenBank/DDBJ whole genome shotgun (WGS) entry which is preliminary data.</text>
</comment>
<accession>A0ABP6QKF5</accession>
<dbReference type="Proteomes" id="UP001501237">
    <property type="component" value="Unassembled WGS sequence"/>
</dbReference>
<name>A0ABP6QKF5_9ACTN</name>
<dbReference type="Pfam" id="PF13556">
    <property type="entry name" value="HTH_30"/>
    <property type="match status" value="1"/>
</dbReference>
<proteinExistence type="predicted"/>